<feature type="chain" id="PRO_5005894338" evidence="2">
    <location>
        <begin position="19"/>
        <end position="286"/>
    </location>
</feature>
<feature type="signal peptide" evidence="2">
    <location>
        <begin position="1"/>
        <end position="18"/>
    </location>
</feature>
<keyword evidence="3" id="KW-1185">Reference proteome</keyword>
<evidence type="ECO:0000313" key="3">
    <source>
        <dbReference type="Proteomes" id="UP000046392"/>
    </source>
</evidence>
<feature type="region of interest" description="Disordered" evidence="1">
    <location>
        <begin position="42"/>
        <end position="76"/>
    </location>
</feature>
<reference evidence="4" key="1">
    <citation type="submission" date="2017-02" db="UniProtKB">
        <authorList>
            <consortium name="WormBaseParasite"/>
        </authorList>
    </citation>
    <scope>IDENTIFICATION</scope>
</reference>
<sequence>MTTFVLFLVNFLVYTTYCQVEVENPNLKFLNLTLYDEYSNRTTTGISSSGTSRQYDSSSSPSSFSSNSSPLTDEQQNELNYQRIQQSYALNPDPTAGMTFTNNIYGYDYRSNPSDSYTINGNPQQYTPPPIIQRSKRQAIPGSDIYAGTAYANQRLLFDDNSDVLQDYRLYDPQNTGTSGTSTNNGVLRDSTSNNGTLMYYPYRTNITQENVSQINATNQILLRDQENANCANSDPEWCSEYVRITYQGLTKYDKLSRSSACTRLKNSLKDSISSCCVAVRGIGCN</sequence>
<keyword evidence="2" id="KW-0732">Signal</keyword>
<dbReference type="AlphaFoldDB" id="A0A0N5BGU7"/>
<feature type="compositionally biased region" description="Low complexity" evidence="1">
    <location>
        <begin position="42"/>
        <end position="69"/>
    </location>
</feature>
<accession>A0A0N5BGU7</accession>
<proteinExistence type="predicted"/>
<evidence type="ECO:0000256" key="1">
    <source>
        <dbReference type="SAM" id="MobiDB-lite"/>
    </source>
</evidence>
<dbReference type="WBParaSite" id="SPAL_0000519700.1">
    <property type="protein sequence ID" value="SPAL_0000519700.1"/>
    <property type="gene ID" value="SPAL_0000519700"/>
</dbReference>
<dbReference type="Proteomes" id="UP000046392">
    <property type="component" value="Unplaced"/>
</dbReference>
<name>A0A0N5BGU7_STREA</name>
<evidence type="ECO:0000313" key="4">
    <source>
        <dbReference type="WBParaSite" id="SPAL_0000519700.1"/>
    </source>
</evidence>
<protein>
    <submittedName>
        <fullName evidence="4">Secreted protein</fullName>
    </submittedName>
</protein>
<evidence type="ECO:0000256" key="2">
    <source>
        <dbReference type="SAM" id="SignalP"/>
    </source>
</evidence>
<organism evidence="3 4">
    <name type="scientific">Strongyloides papillosus</name>
    <name type="common">Intestinal threadworm</name>
    <dbReference type="NCBI Taxonomy" id="174720"/>
    <lineage>
        <taxon>Eukaryota</taxon>
        <taxon>Metazoa</taxon>
        <taxon>Ecdysozoa</taxon>
        <taxon>Nematoda</taxon>
        <taxon>Chromadorea</taxon>
        <taxon>Rhabditida</taxon>
        <taxon>Tylenchina</taxon>
        <taxon>Panagrolaimomorpha</taxon>
        <taxon>Strongyloidoidea</taxon>
        <taxon>Strongyloididae</taxon>
        <taxon>Strongyloides</taxon>
    </lineage>
</organism>